<accession>A0A7M7PBD1</accession>
<dbReference type="OrthoDB" id="265776at2759"/>
<dbReference type="SUPFAM" id="SSF57845">
    <property type="entry name" value="B-box zinc-binding domain"/>
    <property type="match status" value="1"/>
</dbReference>
<dbReference type="Gene3D" id="3.30.160.60">
    <property type="entry name" value="Classic Zinc Finger"/>
    <property type="match status" value="1"/>
</dbReference>
<reference evidence="5" key="1">
    <citation type="submission" date="2015-02" db="EMBL/GenBank/DDBJ databases">
        <title>Genome sequencing for Strongylocentrotus purpuratus.</title>
        <authorList>
            <person name="Murali S."/>
            <person name="Liu Y."/>
            <person name="Vee V."/>
            <person name="English A."/>
            <person name="Wang M."/>
            <person name="Skinner E."/>
            <person name="Han Y."/>
            <person name="Muzny D.M."/>
            <person name="Worley K.C."/>
            <person name="Gibbs R.A."/>
        </authorList>
    </citation>
    <scope>NUCLEOTIDE SEQUENCE</scope>
</reference>
<dbReference type="RefSeq" id="XP_030848876.1">
    <property type="nucleotide sequence ID" value="XM_030993016.1"/>
</dbReference>
<keyword evidence="2" id="KW-0175">Coiled coil</keyword>
<dbReference type="KEGG" id="spu:115927287"/>
<evidence type="ECO:0000259" key="3">
    <source>
        <dbReference type="PROSITE" id="PS50119"/>
    </source>
</evidence>
<dbReference type="PANTHER" id="PTHR25462:SF295">
    <property type="entry name" value="B BOX-TYPE DOMAIN-CONTAINING PROTEIN"/>
    <property type="match status" value="1"/>
</dbReference>
<organism evidence="4 5">
    <name type="scientific">Strongylocentrotus purpuratus</name>
    <name type="common">Purple sea urchin</name>
    <dbReference type="NCBI Taxonomy" id="7668"/>
    <lineage>
        <taxon>Eukaryota</taxon>
        <taxon>Metazoa</taxon>
        <taxon>Echinodermata</taxon>
        <taxon>Eleutherozoa</taxon>
        <taxon>Echinozoa</taxon>
        <taxon>Echinoidea</taxon>
        <taxon>Euechinoidea</taxon>
        <taxon>Echinacea</taxon>
        <taxon>Camarodonta</taxon>
        <taxon>Echinidea</taxon>
        <taxon>Strongylocentrotidae</taxon>
        <taxon>Strongylocentrotus</taxon>
    </lineage>
</organism>
<protein>
    <recommendedName>
        <fullName evidence="3">B box-type domain-containing protein</fullName>
    </recommendedName>
</protein>
<dbReference type="Proteomes" id="UP000007110">
    <property type="component" value="Unassembled WGS sequence"/>
</dbReference>
<proteinExistence type="predicted"/>
<feature type="coiled-coil region" evidence="2">
    <location>
        <begin position="147"/>
        <end position="221"/>
    </location>
</feature>
<keyword evidence="5" id="KW-1185">Reference proteome</keyword>
<dbReference type="SUPFAM" id="SSF75011">
    <property type="entry name" value="3-carboxy-cis,cis-mucoante lactonizing enzyme"/>
    <property type="match status" value="1"/>
</dbReference>
<evidence type="ECO:0000313" key="5">
    <source>
        <dbReference type="Proteomes" id="UP000007110"/>
    </source>
</evidence>
<sequence length="607" mass="68680">MAANFSSAGDICAGENCEAITNVTYYVKEKKKLCDDCASKEGCIGKARKGGSNLYCRKHDEAIKLYCKTHDVALCYSCAMIDHQQPCVRRDIEGAIMENKASLNDLKEKAKKKLELCRLHGDEIRQCKEDTNTHLQALTKKVDSVINEAIKIDKEREKEDAAKINQEVEEKNQTLQEEIQKINDKIRKNGQNREKRLELNRKNAKRRREKIDNKQNGLQTDIKNIDEMRERKIGEWENSLQDIIKTTETAVHTLDTILEDDQSVVKDWHLVYTSVSDELRKQLYYEHVSTVTVPISGVRFVQGAGREKYDGRIDGNDRQWQHIDTIKSKDNITHPIIVGYIDECNVIITDDMFGSDHTYMLDLTTKHTQRVITSSGTSCVISSALLNHDKVVCGKYRKGCTGDILTGCISVYDRQWKHINDVTIPRNTTGDSTRVNVAVDQDGMIIAAEWFQSNIYVINPADGKIMNTITCKENIIMSDVLSSGHIIAQPSGLDHRVFIVDRQGAETAITHSPSVDNACVDPTTDELYVVTLLHEEEFRTCLINRVMSGGDIENQMVASFVPFRQWVPLPQLYDFLQSSKVLITSSGKMIACNGKNILVFKNGFSFD</sequence>
<reference evidence="4" key="2">
    <citation type="submission" date="2021-01" db="UniProtKB">
        <authorList>
            <consortium name="EnsemblMetazoa"/>
        </authorList>
    </citation>
    <scope>IDENTIFICATION</scope>
</reference>
<dbReference type="PROSITE" id="PS50119">
    <property type="entry name" value="ZF_BBOX"/>
    <property type="match status" value="1"/>
</dbReference>
<dbReference type="InterPro" id="IPR000315">
    <property type="entry name" value="Znf_B-box"/>
</dbReference>
<evidence type="ECO:0000256" key="1">
    <source>
        <dbReference type="PROSITE-ProRule" id="PRU00024"/>
    </source>
</evidence>
<feature type="domain" description="B box-type" evidence="3">
    <location>
        <begin position="51"/>
        <end position="84"/>
    </location>
</feature>
<evidence type="ECO:0000313" key="4">
    <source>
        <dbReference type="EnsemblMetazoa" id="XP_030848876"/>
    </source>
</evidence>
<dbReference type="EnsemblMetazoa" id="XM_030993016">
    <property type="protein sequence ID" value="XP_030848876"/>
    <property type="gene ID" value="LOC115927287"/>
</dbReference>
<keyword evidence="1" id="KW-0862">Zinc</keyword>
<dbReference type="InterPro" id="IPR047153">
    <property type="entry name" value="TRIM45/56/19-like"/>
</dbReference>
<dbReference type="AlphaFoldDB" id="A0A7M7PBD1"/>
<dbReference type="InParanoid" id="A0A7M7PBD1"/>
<keyword evidence="1" id="KW-0863">Zinc-finger</keyword>
<keyword evidence="1" id="KW-0479">Metal-binding</keyword>
<dbReference type="GO" id="GO:0008270">
    <property type="term" value="F:zinc ion binding"/>
    <property type="evidence" value="ECO:0007669"/>
    <property type="project" value="UniProtKB-KW"/>
</dbReference>
<dbReference type="GeneID" id="115927287"/>
<evidence type="ECO:0000256" key="2">
    <source>
        <dbReference type="SAM" id="Coils"/>
    </source>
</evidence>
<dbReference type="PANTHER" id="PTHR25462">
    <property type="entry name" value="BONUS, ISOFORM C-RELATED"/>
    <property type="match status" value="1"/>
</dbReference>
<name>A0A7M7PBD1_STRPU</name>